<dbReference type="GO" id="GO:0004553">
    <property type="term" value="F:hydrolase activity, hydrolyzing O-glycosyl compounds"/>
    <property type="evidence" value="ECO:0007669"/>
    <property type="project" value="InterPro"/>
</dbReference>
<gene>
    <name evidence="15" type="ORF">H5P30_00825</name>
</gene>
<comment type="cofactor">
    <cofactor evidence="1">
        <name>Mn(2+)</name>
        <dbReference type="ChEBI" id="CHEBI:29035"/>
    </cofactor>
</comment>
<evidence type="ECO:0000256" key="8">
    <source>
        <dbReference type="ARBA" id="ARBA00023295"/>
    </source>
</evidence>
<evidence type="ECO:0000256" key="6">
    <source>
        <dbReference type="ARBA" id="ARBA00023211"/>
    </source>
</evidence>
<evidence type="ECO:0000313" key="15">
    <source>
        <dbReference type="EMBL" id="MBC2600318.1"/>
    </source>
</evidence>
<dbReference type="Pfam" id="PF11975">
    <property type="entry name" value="Glyco_hydro_4C"/>
    <property type="match status" value="1"/>
</dbReference>
<dbReference type="AlphaFoldDB" id="A0A7X1E2W7"/>
<evidence type="ECO:0000256" key="4">
    <source>
        <dbReference type="ARBA" id="ARBA00022801"/>
    </source>
</evidence>
<dbReference type="SUPFAM" id="SSF51735">
    <property type="entry name" value="NAD(P)-binding Rossmann-fold domains"/>
    <property type="match status" value="1"/>
</dbReference>
<keyword evidence="4 12" id="KW-0378">Hydrolase</keyword>
<dbReference type="Pfam" id="PF02056">
    <property type="entry name" value="Glyco_hydro_4"/>
    <property type="match status" value="1"/>
</dbReference>
<comment type="caution">
    <text evidence="15">The sequence shown here is derived from an EMBL/GenBank/DDBJ whole genome shotgun (WGS) entry which is preliminary data.</text>
</comment>
<dbReference type="SUPFAM" id="SSF56327">
    <property type="entry name" value="LDH C-terminal domain-like"/>
    <property type="match status" value="1"/>
</dbReference>
<feature type="binding site" evidence="9">
    <location>
        <position position="94"/>
    </location>
    <ligand>
        <name>substrate</name>
    </ligand>
</feature>
<organism evidence="15 16">
    <name type="scientific">Puniceicoccus vermicola</name>
    <dbReference type="NCBI Taxonomy" id="388746"/>
    <lineage>
        <taxon>Bacteria</taxon>
        <taxon>Pseudomonadati</taxon>
        <taxon>Verrucomicrobiota</taxon>
        <taxon>Opitutia</taxon>
        <taxon>Puniceicoccales</taxon>
        <taxon>Puniceicoccaceae</taxon>
        <taxon>Puniceicoccus</taxon>
    </lineage>
</organism>
<sequence>MKKNPTLTLIGAGSLFFARQAIWAMHHLPGLRGGTLRLVDTDPANLDRMHRLAEKTGKSIDSPSRFEAYENYRDALPGSDFVVLSFSKDNAKYREIDCRISAKYGIRMCSGDTIGPGGMFRTLREYRPVLEISEAVQELCPDAWLINYVNPSAIFGIMLMRTYPGKYFALCDAQHLPYRSQSYLRLIGEDPERHEELDLRVAGVNHFTFLLEATFAGEDVYARLHEAFRSNSRKDKDQGYSKGRFNDTITSQLGDVFGALPTVTGHTKEYLPYYQGRSAIQESVPPLSIFDCDERAQTTADMWTEVESYLDGSKDIDEFHSKYKSDHATDIIHTMCVEDGRQYFVNVPNRSDDGSRPVPNLPEDAFLEMRCRFDGNGPDPLPVGPMPLGLRGLQMGILDCHELTVQACLQKDRQLLVRALAMDPLVNSIATAEVVIDELYEAEKSALEPWIGEKRSATTDEKKSAGVSPKLF</sequence>
<feature type="binding site" evidence="10">
    <location>
        <position position="206"/>
    </location>
    <ligand>
        <name>Mn(2+)</name>
        <dbReference type="ChEBI" id="CHEBI:29035"/>
    </ligand>
</feature>
<dbReference type="PANTHER" id="PTHR32092">
    <property type="entry name" value="6-PHOSPHO-BETA-GLUCOSIDASE-RELATED"/>
    <property type="match status" value="1"/>
</dbReference>
<protein>
    <submittedName>
        <fullName evidence="15">Glycoside hydrolase family 4</fullName>
    </submittedName>
</protein>
<feature type="site" description="Increases basicity of active site Tyr" evidence="11">
    <location>
        <position position="112"/>
    </location>
</feature>
<keyword evidence="6 10" id="KW-0464">Manganese</keyword>
<evidence type="ECO:0000256" key="9">
    <source>
        <dbReference type="PIRSR" id="PIRSR601088-2"/>
    </source>
</evidence>
<feature type="binding site" evidence="10">
    <location>
        <position position="171"/>
    </location>
    <ligand>
        <name>Mn(2+)</name>
        <dbReference type="ChEBI" id="CHEBI:29035"/>
    </ligand>
</feature>
<dbReference type="InterPro" id="IPR036291">
    <property type="entry name" value="NAD(P)-bd_dom_sf"/>
</dbReference>
<keyword evidence="3 10" id="KW-0479">Metal-binding</keyword>
<evidence type="ECO:0000313" key="16">
    <source>
        <dbReference type="Proteomes" id="UP000525652"/>
    </source>
</evidence>
<feature type="region of interest" description="Disordered" evidence="13">
    <location>
        <begin position="451"/>
        <end position="472"/>
    </location>
</feature>
<evidence type="ECO:0000256" key="5">
    <source>
        <dbReference type="ARBA" id="ARBA00023027"/>
    </source>
</evidence>
<keyword evidence="5 12" id="KW-0520">NAD</keyword>
<dbReference type="InterPro" id="IPR015955">
    <property type="entry name" value="Lactate_DH/Glyco_Ohase_4_C"/>
</dbReference>
<evidence type="ECO:0000256" key="13">
    <source>
        <dbReference type="SAM" id="MobiDB-lite"/>
    </source>
</evidence>
<dbReference type="PRINTS" id="PR00732">
    <property type="entry name" value="GLHYDRLASE4"/>
</dbReference>
<feature type="domain" description="Glycosyl hydrolase family 4 C-terminal" evidence="14">
    <location>
        <begin position="201"/>
        <end position="426"/>
    </location>
</feature>
<evidence type="ECO:0000256" key="1">
    <source>
        <dbReference type="ARBA" id="ARBA00001936"/>
    </source>
</evidence>
<keyword evidence="8 12" id="KW-0326">Glycosidase</keyword>
<dbReference type="Proteomes" id="UP000525652">
    <property type="component" value="Unassembled WGS sequence"/>
</dbReference>
<keyword evidence="7" id="KW-0119">Carbohydrate metabolism</keyword>
<dbReference type="PANTHER" id="PTHR32092:SF6">
    <property type="entry name" value="ALPHA-GALACTOSIDASE"/>
    <property type="match status" value="1"/>
</dbReference>
<dbReference type="InterPro" id="IPR022616">
    <property type="entry name" value="Glyco_hydro_4_C"/>
</dbReference>
<feature type="compositionally biased region" description="Basic and acidic residues" evidence="13">
    <location>
        <begin position="451"/>
        <end position="464"/>
    </location>
</feature>
<evidence type="ECO:0000256" key="12">
    <source>
        <dbReference type="RuleBase" id="RU361152"/>
    </source>
</evidence>
<evidence type="ECO:0000256" key="2">
    <source>
        <dbReference type="ARBA" id="ARBA00010141"/>
    </source>
</evidence>
<proteinExistence type="inferred from homology"/>
<dbReference type="InterPro" id="IPR053715">
    <property type="entry name" value="GH4_Enzyme_sf"/>
</dbReference>
<dbReference type="GO" id="GO:0016616">
    <property type="term" value="F:oxidoreductase activity, acting on the CH-OH group of donors, NAD or NADP as acceptor"/>
    <property type="evidence" value="ECO:0007669"/>
    <property type="project" value="InterPro"/>
</dbReference>
<dbReference type="Gene3D" id="3.90.1820.10">
    <property type="entry name" value="AglA-like glucosidase"/>
    <property type="match status" value="1"/>
</dbReference>
<keyword evidence="10" id="KW-0408">Iron</keyword>
<accession>A0A7X1E2W7</accession>
<reference evidence="15 16" key="1">
    <citation type="submission" date="2020-07" db="EMBL/GenBank/DDBJ databases">
        <authorList>
            <person name="Feng X."/>
        </authorList>
    </citation>
    <scope>NUCLEOTIDE SEQUENCE [LARGE SCALE GENOMIC DNA]</scope>
    <source>
        <strain evidence="15 16">JCM14086</strain>
    </source>
</reference>
<keyword evidence="10" id="KW-0170">Cobalt</keyword>
<evidence type="ECO:0000256" key="10">
    <source>
        <dbReference type="PIRSR" id="PIRSR601088-3"/>
    </source>
</evidence>
<evidence type="ECO:0000256" key="7">
    <source>
        <dbReference type="ARBA" id="ARBA00023277"/>
    </source>
</evidence>
<keyword evidence="10" id="KW-0533">Nickel</keyword>
<evidence type="ECO:0000256" key="3">
    <source>
        <dbReference type="ARBA" id="ARBA00022723"/>
    </source>
</evidence>
<evidence type="ECO:0000259" key="14">
    <source>
        <dbReference type="Pfam" id="PF11975"/>
    </source>
</evidence>
<dbReference type="GO" id="GO:0046872">
    <property type="term" value="F:metal ion binding"/>
    <property type="evidence" value="ECO:0007669"/>
    <property type="project" value="UniProtKB-KW"/>
</dbReference>
<keyword evidence="16" id="KW-1185">Reference proteome</keyword>
<comment type="cofactor">
    <cofactor evidence="12">
        <name>NAD(+)</name>
        <dbReference type="ChEBI" id="CHEBI:57540"/>
    </cofactor>
    <text evidence="12">Binds 1 NAD(+) per subunit.</text>
</comment>
<dbReference type="RefSeq" id="WP_185691069.1">
    <property type="nucleotide sequence ID" value="NZ_JACHVA010000012.1"/>
</dbReference>
<dbReference type="GO" id="GO:0005975">
    <property type="term" value="P:carbohydrate metabolic process"/>
    <property type="evidence" value="ECO:0007669"/>
    <property type="project" value="InterPro"/>
</dbReference>
<feature type="binding site" evidence="9">
    <location>
        <position position="150"/>
    </location>
    <ligand>
        <name>substrate</name>
    </ligand>
</feature>
<dbReference type="InterPro" id="IPR001088">
    <property type="entry name" value="Glyco_hydro_4"/>
</dbReference>
<dbReference type="EMBL" id="JACHVA010000012">
    <property type="protein sequence ID" value="MBC2600318.1"/>
    <property type="molecule type" value="Genomic_DNA"/>
</dbReference>
<comment type="similarity">
    <text evidence="2 12">Belongs to the glycosyl hydrolase 4 family.</text>
</comment>
<name>A0A7X1E2W7_9BACT</name>
<evidence type="ECO:0000256" key="11">
    <source>
        <dbReference type="PIRSR" id="PIRSR601088-4"/>
    </source>
</evidence>